<dbReference type="EMBL" id="VMRJ01000009">
    <property type="protein sequence ID" value="TVT36755.1"/>
    <property type="molecule type" value="Genomic_DNA"/>
</dbReference>
<dbReference type="OrthoDB" id="9815875at2"/>
<evidence type="ECO:0008006" key="9">
    <source>
        <dbReference type="Google" id="ProtNLM"/>
    </source>
</evidence>
<name>A0A558BJT2_9BACT</name>
<dbReference type="PANTHER" id="PTHR34605:SF3">
    <property type="entry name" value="P CELL-TYPE AGGLUTINATION PROTEIN MAP4-LIKE-RELATED"/>
    <property type="match status" value="1"/>
</dbReference>
<dbReference type="Proteomes" id="UP000317624">
    <property type="component" value="Unassembled WGS sequence"/>
</dbReference>
<dbReference type="InterPro" id="IPR004107">
    <property type="entry name" value="Integrase_SAM-like_N"/>
</dbReference>
<dbReference type="PANTHER" id="PTHR34605">
    <property type="entry name" value="PHAGE_INTEGRASE DOMAIN-CONTAINING PROTEIN"/>
    <property type="match status" value="1"/>
</dbReference>
<keyword evidence="3" id="KW-0233">DNA recombination</keyword>
<feature type="domain" description="Core-binding (CB)" evidence="6">
    <location>
        <begin position="32"/>
        <end position="114"/>
    </location>
</feature>
<dbReference type="GO" id="GO:0003677">
    <property type="term" value="F:DNA binding"/>
    <property type="evidence" value="ECO:0007669"/>
    <property type="project" value="UniProtKB-UniRule"/>
</dbReference>
<evidence type="ECO:0000313" key="7">
    <source>
        <dbReference type="EMBL" id="TVT36755.1"/>
    </source>
</evidence>
<dbReference type="Pfam" id="PF02899">
    <property type="entry name" value="Phage_int_SAM_1"/>
    <property type="match status" value="1"/>
</dbReference>
<evidence type="ECO:0000259" key="5">
    <source>
        <dbReference type="PROSITE" id="PS51898"/>
    </source>
</evidence>
<protein>
    <recommendedName>
        <fullName evidence="9">Integrase</fullName>
    </recommendedName>
</protein>
<dbReference type="InterPro" id="IPR010998">
    <property type="entry name" value="Integrase_recombinase_N"/>
</dbReference>
<dbReference type="RefSeq" id="WP_144853400.1">
    <property type="nucleotide sequence ID" value="NZ_VMRJ01000009.1"/>
</dbReference>
<dbReference type="GO" id="GO:0015074">
    <property type="term" value="P:DNA integration"/>
    <property type="evidence" value="ECO:0007669"/>
    <property type="project" value="UniProtKB-KW"/>
</dbReference>
<dbReference type="AlphaFoldDB" id="A0A558BJT2"/>
<evidence type="ECO:0000256" key="1">
    <source>
        <dbReference type="ARBA" id="ARBA00022908"/>
    </source>
</evidence>
<comment type="caution">
    <text evidence="7">The sequence shown here is derived from an EMBL/GenBank/DDBJ whole genome shotgun (WGS) entry which is preliminary data.</text>
</comment>
<keyword evidence="2 4" id="KW-0238">DNA-binding</keyword>
<evidence type="ECO:0000259" key="6">
    <source>
        <dbReference type="PROSITE" id="PS51900"/>
    </source>
</evidence>
<sequence length="344" mass="37848">MSKQYKEQKGEKGLTVVGADRPALALAADLASRVAPNVERYLLRGLEGSDNTRLAYSADLRSYEAYCKKNELAPWPAALETLAGYVAHLADVGRKLATITRHLSAIEKNHQLLGLPSAVNDPALDVLRKGVAREIGKKQKQAPAFSVPHLKRTIDRLDLSRPDGLRARALLLLGFTGAFRRSELVGLNIEHIEMVHDAADEVLVVTLPKSKANQAGNIEQKVIFYADNPAYCPIEAYKAWVALLAGRTQGPLFVSLKRGRPSEPGKPTDKRLADRRVNLLVKEHLGAKYSAHSLRVAFITTAKLAGQSNDFIKNQTKQKTDAMISRYTRLDDIIKYNAGRALGL</sequence>
<evidence type="ECO:0000256" key="2">
    <source>
        <dbReference type="ARBA" id="ARBA00023125"/>
    </source>
</evidence>
<dbReference type="Gene3D" id="1.10.443.10">
    <property type="entry name" value="Intergrase catalytic core"/>
    <property type="match status" value="1"/>
</dbReference>
<evidence type="ECO:0000256" key="4">
    <source>
        <dbReference type="PROSITE-ProRule" id="PRU01248"/>
    </source>
</evidence>
<dbReference type="Pfam" id="PF00589">
    <property type="entry name" value="Phage_integrase"/>
    <property type="match status" value="1"/>
</dbReference>
<evidence type="ECO:0000256" key="3">
    <source>
        <dbReference type="ARBA" id="ARBA00023172"/>
    </source>
</evidence>
<keyword evidence="8" id="KW-1185">Reference proteome</keyword>
<gene>
    <name evidence="7" type="ORF">FNT36_24900</name>
</gene>
<dbReference type="InterPro" id="IPR002104">
    <property type="entry name" value="Integrase_catalytic"/>
</dbReference>
<reference evidence="7 8" key="1">
    <citation type="submission" date="2019-07" db="EMBL/GenBank/DDBJ databases">
        <title>Hymenobacter sp. straun FUR1 Genome sequencing and assembly.</title>
        <authorList>
            <person name="Chhetri G."/>
        </authorList>
    </citation>
    <scope>NUCLEOTIDE SEQUENCE [LARGE SCALE GENOMIC DNA]</scope>
    <source>
        <strain evidence="7 8">Fur1</strain>
    </source>
</reference>
<dbReference type="PROSITE" id="PS51898">
    <property type="entry name" value="TYR_RECOMBINASE"/>
    <property type="match status" value="1"/>
</dbReference>
<dbReference type="InterPro" id="IPR052925">
    <property type="entry name" value="Phage_Integrase-like_Recomb"/>
</dbReference>
<keyword evidence="1" id="KW-0229">DNA integration</keyword>
<dbReference type="InterPro" id="IPR044068">
    <property type="entry name" value="CB"/>
</dbReference>
<accession>A0A558BJT2</accession>
<dbReference type="Gene3D" id="1.10.150.130">
    <property type="match status" value="1"/>
</dbReference>
<dbReference type="SUPFAM" id="SSF47823">
    <property type="entry name" value="lambda integrase-like, N-terminal domain"/>
    <property type="match status" value="1"/>
</dbReference>
<dbReference type="InterPro" id="IPR011010">
    <property type="entry name" value="DNA_brk_join_enz"/>
</dbReference>
<organism evidence="7 8">
    <name type="scientific">Hymenobacter setariae</name>
    <dbReference type="NCBI Taxonomy" id="2594794"/>
    <lineage>
        <taxon>Bacteria</taxon>
        <taxon>Pseudomonadati</taxon>
        <taxon>Bacteroidota</taxon>
        <taxon>Cytophagia</taxon>
        <taxon>Cytophagales</taxon>
        <taxon>Hymenobacteraceae</taxon>
        <taxon>Hymenobacter</taxon>
    </lineage>
</organism>
<evidence type="ECO:0000313" key="8">
    <source>
        <dbReference type="Proteomes" id="UP000317624"/>
    </source>
</evidence>
<feature type="domain" description="Tyr recombinase" evidence="5">
    <location>
        <begin position="140"/>
        <end position="340"/>
    </location>
</feature>
<dbReference type="InterPro" id="IPR013762">
    <property type="entry name" value="Integrase-like_cat_sf"/>
</dbReference>
<dbReference type="PROSITE" id="PS51900">
    <property type="entry name" value="CB"/>
    <property type="match status" value="1"/>
</dbReference>
<proteinExistence type="predicted"/>
<dbReference type="GO" id="GO:0006310">
    <property type="term" value="P:DNA recombination"/>
    <property type="evidence" value="ECO:0007669"/>
    <property type="project" value="UniProtKB-KW"/>
</dbReference>
<dbReference type="SUPFAM" id="SSF56349">
    <property type="entry name" value="DNA breaking-rejoining enzymes"/>
    <property type="match status" value="1"/>
</dbReference>